<dbReference type="EMBL" id="MCBQ01007229">
    <property type="protein sequence ID" value="RKF77409.1"/>
    <property type="molecule type" value="Genomic_DNA"/>
</dbReference>
<organism evidence="3 4">
    <name type="scientific">Golovinomyces cichoracearum</name>
    <dbReference type="NCBI Taxonomy" id="62708"/>
    <lineage>
        <taxon>Eukaryota</taxon>
        <taxon>Fungi</taxon>
        <taxon>Dikarya</taxon>
        <taxon>Ascomycota</taxon>
        <taxon>Pezizomycotina</taxon>
        <taxon>Leotiomycetes</taxon>
        <taxon>Erysiphales</taxon>
        <taxon>Erysiphaceae</taxon>
        <taxon>Golovinomyces</taxon>
    </lineage>
</organism>
<dbReference type="Pfam" id="PF12298">
    <property type="entry name" value="Bot1p"/>
    <property type="match status" value="1"/>
</dbReference>
<evidence type="ECO:0000313" key="4">
    <source>
        <dbReference type="Proteomes" id="UP000283383"/>
    </source>
</evidence>
<dbReference type="GO" id="GO:0005763">
    <property type="term" value="C:mitochondrial small ribosomal subunit"/>
    <property type="evidence" value="ECO:0007669"/>
    <property type="project" value="TreeGrafter"/>
</dbReference>
<dbReference type="AlphaFoldDB" id="A0A420IS98"/>
<dbReference type="Proteomes" id="UP000283383">
    <property type="component" value="Unassembled WGS sequence"/>
</dbReference>
<name>A0A420IS98_9PEZI</name>
<feature type="region of interest" description="Disordered" evidence="2">
    <location>
        <begin position="421"/>
        <end position="459"/>
    </location>
</feature>
<proteinExistence type="predicted"/>
<dbReference type="PANTHER" id="PTHR28158:SF1">
    <property type="entry name" value="SMALL RIBOSOMAL SUBUNIT PROTEIN MS45"/>
    <property type="match status" value="1"/>
</dbReference>
<protein>
    <submittedName>
        <fullName evidence="3">Putative tyrosine phosphatase protein</fullName>
    </submittedName>
</protein>
<sequence length="459" mass="53662">MFLQPKWLHTSTCVYCLRRTTKTKHLSRFFSTTDSMSRQVRMRREMFQWLARVGRNLRDPLENSTNYLGAYSVSGNLRRVEERTVQHTRDVEKIRMQIKNNPALKEEKEEELRKLEEEYSVARQSLPPASRRDMMPFPANKDFVSEPVLGPWLQNEIWKDITENGFTIREVSSLRGVEMSRVAAVVRLLEVEKNWIKQGKETADVYAESVLELLPYTGRAQLLNWSESDEEALNEARINARSTCLREIREREEENARRERASLTLLPPAQPVMPDDLELKRRIIERRRRGPHESINDLPILKSTGAQLWLPVPESRRFTRADAAKAFDDRLQPAEKRIPHPELIQMHKHWLAGKSLEERTELQDRWSELERKKISQRQTKKALMEDSVKKITNKRGVVFRFQEIKVDNIGKDGRGPKGVGCRYGVPSMDRSKGHLKIPQHTLAPPRYMPKPKMKVSRQS</sequence>
<dbReference type="GO" id="GO:0003735">
    <property type="term" value="F:structural constituent of ribosome"/>
    <property type="evidence" value="ECO:0007669"/>
    <property type="project" value="TreeGrafter"/>
</dbReference>
<reference evidence="3 4" key="1">
    <citation type="journal article" date="2018" name="BMC Genomics">
        <title>Comparative genome analyses reveal sequence features reflecting distinct modes of host-adaptation between dicot and monocot powdery mildew.</title>
        <authorList>
            <person name="Wu Y."/>
            <person name="Ma X."/>
            <person name="Pan Z."/>
            <person name="Kale S.D."/>
            <person name="Song Y."/>
            <person name="King H."/>
            <person name="Zhang Q."/>
            <person name="Presley C."/>
            <person name="Deng X."/>
            <person name="Wei C.I."/>
            <person name="Xiao S."/>
        </authorList>
    </citation>
    <scope>NUCLEOTIDE SEQUENCE [LARGE SCALE GENOMIC DNA]</scope>
    <source>
        <strain evidence="3">UMSG3</strain>
    </source>
</reference>
<keyword evidence="1" id="KW-0175">Coiled coil</keyword>
<dbReference type="InterPro" id="IPR021036">
    <property type="entry name" value="Ribosomal_mS45"/>
</dbReference>
<dbReference type="GO" id="GO:0032543">
    <property type="term" value="P:mitochondrial translation"/>
    <property type="evidence" value="ECO:0007669"/>
    <property type="project" value="TreeGrafter"/>
</dbReference>
<evidence type="ECO:0000256" key="1">
    <source>
        <dbReference type="SAM" id="Coils"/>
    </source>
</evidence>
<comment type="caution">
    <text evidence="3">The sequence shown here is derived from an EMBL/GenBank/DDBJ whole genome shotgun (WGS) entry which is preliminary data.</text>
</comment>
<gene>
    <name evidence="3" type="ORF">GcM3_072018</name>
</gene>
<feature type="compositionally biased region" description="Basic residues" evidence="2">
    <location>
        <begin position="449"/>
        <end position="459"/>
    </location>
</feature>
<evidence type="ECO:0000256" key="2">
    <source>
        <dbReference type="SAM" id="MobiDB-lite"/>
    </source>
</evidence>
<feature type="coiled-coil region" evidence="1">
    <location>
        <begin position="98"/>
        <end position="125"/>
    </location>
</feature>
<evidence type="ECO:0000313" key="3">
    <source>
        <dbReference type="EMBL" id="RKF77409.1"/>
    </source>
</evidence>
<accession>A0A420IS98</accession>
<keyword evidence="4" id="KW-1185">Reference proteome</keyword>
<dbReference type="STRING" id="62708.A0A420IS98"/>
<dbReference type="PANTHER" id="PTHR28158">
    <property type="entry name" value="37S RIBOSOMAL PROTEIN S35, MITOCHONDRIAL"/>
    <property type="match status" value="1"/>
</dbReference>